<dbReference type="InterPro" id="IPR036188">
    <property type="entry name" value="FAD/NAD-bd_sf"/>
</dbReference>
<evidence type="ECO:0000313" key="2">
    <source>
        <dbReference type="EMBL" id="NYJ75852.1"/>
    </source>
</evidence>
<feature type="domain" description="FAD-binding" evidence="1">
    <location>
        <begin position="5"/>
        <end position="293"/>
    </location>
</feature>
<dbReference type="AlphaFoldDB" id="A0A853DEG1"/>
<evidence type="ECO:0000313" key="3">
    <source>
        <dbReference type="Proteomes" id="UP000571817"/>
    </source>
</evidence>
<dbReference type="Pfam" id="PF01494">
    <property type="entry name" value="FAD_binding_3"/>
    <property type="match status" value="1"/>
</dbReference>
<proteinExistence type="predicted"/>
<dbReference type="PANTHER" id="PTHR42685">
    <property type="entry name" value="GERANYLGERANYL DIPHOSPHATE REDUCTASE"/>
    <property type="match status" value="1"/>
</dbReference>
<dbReference type="EMBL" id="JACCFW010000001">
    <property type="protein sequence ID" value="NYJ75852.1"/>
    <property type="molecule type" value="Genomic_DNA"/>
</dbReference>
<dbReference type="PANTHER" id="PTHR42685:SF22">
    <property type="entry name" value="CONDITIONED MEDIUM FACTOR RECEPTOR 1"/>
    <property type="match status" value="1"/>
</dbReference>
<dbReference type="PRINTS" id="PR00420">
    <property type="entry name" value="RNGMNOXGNASE"/>
</dbReference>
<dbReference type="InterPro" id="IPR050407">
    <property type="entry name" value="Geranylgeranyl_reductase"/>
</dbReference>
<sequence>MTSHDLVVVGGGPAGAAVALGALQARPGMSVALLDRADFPRDKTCGDGIAPEVFDLLTDAGVPGVADGWAPVDRLSMRRGERVVERTMVRSTWVIPRAVFDERLHQAAVRAGAQPHTHRVSQVTVGADDVRVDDRFSAPLAVGADGAHSVVRRAIGLPPGPTAFALRGYAPTTDRRVGTQAMVFGTSRQPSYAWSFDRGDGLANVGYGEVQAPGAPRLSRPQLLAQIEQLLPGSTADGTQWKGAHLPLSGWGARVASGRVALTGDAAGMVNPMTGEGIYYAVLTGLLAGRAAAAALDTGDLHLFGRDYTRRVRTELGPHLRHSALAARLCRSGRLLDAGVRAAQSDQRVFDDLVDLGLANGRITPVVLRRLARHLLGTATQRTEHIG</sequence>
<name>A0A853DEG1_9MICO</name>
<evidence type="ECO:0000259" key="1">
    <source>
        <dbReference type="Pfam" id="PF01494"/>
    </source>
</evidence>
<reference evidence="2 3" key="1">
    <citation type="submission" date="2020-07" db="EMBL/GenBank/DDBJ databases">
        <title>Sequencing the genomes of 1000 actinobacteria strains.</title>
        <authorList>
            <person name="Klenk H.-P."/>
        </authorList>
    </citation>
    <scope>NUCLEOTIDE SEQUENCE [LARGE SCALE GENOMIC DNA]</scope>
    <source>
        <strain evidence="2 3">DSM 29531</strain>
    </source>
</reference>
<keyword evidence="3" id="KW-1185">Reference proteome</keyword>
<dbReference type="GO" id="GO:0016628">
    <property type="term" value="F:oxidoreductase activity, acting on the CH-CH group of donors, NAD or NADP as acceptor"/>
    <property type="evidence" value="ECO:0007669"/>
    <property type="project" value="InterPro"/>
</dbReference>
<dbReference type="Proteomes" id="UP000571817">
    <property type="component" value="Unassembled WGS sequence"/>
</dbReference>
<dbReference type="Gene3D" id="3.50.50.60">
    <property type="entry name" value="FAD/NAD(P)-binding domain"/>
    <property type="match status" value="1"/>
</dbReference>
<dbReference type="RefSeq" id="WP_179482825.1">
    <property type="nucleotide sequence ID" value="NZ_JACCFW010000001.1"/>
</dbReference>
<gene>
    <name evidence="2" type="ORF">HNR15_002815</name>
</gene>
<organism evidence="2 3">
    <name type="scientific">Allobranchiibius huperziae</name>
    <dbReference type="NCBI Taxonomy" id="1874116"/>
    <lineage>
        <taxon>Bacteria</taxon>
        <taxon>Bacillati</taxon>
        <taxon>Actinomycetota</taxon>
        <taxon>Actinomycetes</taxon>
        <taxon>Micrococcales</taxon>
        <taxon>Dermacoccaceae</taxon>
        <taxon>Allobranchiibius</taxon>
    </lineage>
</organism>
<dbReference type="NCBIfam" id="TIGR02032">
    <property type="entry name" value="GG-red-SF"/>
    <property type="match status" value="1"/>
</dbReference>
<protein>
    <submittedName>
        <fullName evidence="2">Geranylgeranyl reductase family protein</fullName>
    </submittedName>
</protein>
<dbReference type="SUPFAM" id="SSF51905">
    <property type="entry name" value="FAD/NAD(P)-binding domain"/>
    <property type="match status" value="1"/>
</dbReference>
<comment type="caution">
    <text evidence="2">The sequence shown here is derived from an EMBL/GenBank/DDBJ whole genome shotgun (WGS) entry which is preliminary data.</text>
</comment>
<dbReference type="InterPro" id="IPR011777">
    <property type="entry name" value="Geranylgeranyl_Rdtase_fam"/>
</dbReference>
<dbReference type="GO" id="GO:0071949">
    <property type="term" value="F:FAD binding"/>
    <property type="evidence" value="ECO:0007669"/>
    <property type="project" value="InterPro"/>
</dbReference>
<dbReference type="InterPro" id="IPR002938">
    <property type="entry name" value="FAD-bd"/>
</dbReference>
<accession>A0A853DEG1</accession>